<gene>
    <name evidence="1" type="ORF">AGLY_002742</name>
</gene>
<dbReference type="Proteomes" id="UP000475862">
    <property type="component" value="Unassembled WGS sequence"/>
</dbReference>
<sequence>MTYMPIFDSLHLLPNLSKRTWAFPRRGSNLAMSMSQDTTILNFNENQIQCKYHVDLASNIKFFVLITYLKSVLWILPSSVLQLRTLHSFSIVNYLVDNFDISKQYSKVHFMIWKFQNMFNVYKFKVKIIHKIICIAIERAVRISFDKLTEVNNIITDFNMHFRVMYVISLFILSNPNDVTSELFLDVSVSMSRTHMQYNNTFYRPMGIKENSNKNTITDGRVLFKASNSYAVGSLSVNVFTWSIKANKSLIKANIGWSSIIKRESVTSLLCSIICSASSND</sequence>
<protein>
    <submittedName>
        <fullName evidence="1">Uncharacterized protein</fullName>
    </submittedName>
</protein>
<reference evidence="1 2" key="1">
    <citation type="submission" date="2019-08" db="EMBL/GenBank/DDBJ databases">
        <title>The genome of the soybean aphid Biotype 1, its phylome, world population structure and adaptation to the North American continent.</title>
        <authorList>
            <person name="Giordano R."/>
            <person name="Donthu R.K."/>
            <person name="Hernandez A.G."/>
            <person name="Wright C.L."/>
            <person name="Zimin A.V."/>
        </authorList>
    </citation>
    <scope>NUCLEOTIDE SEQUENCE [LARGE SCALE GENOMIC DNA]</scope>
    <source>
        <tissue evidence="1">Whole aphids</tissue>
    </source>
</reference>
<keyword evidence="2" id="KW-1185">Reference proteome</keyword>
<accession>A0A6G0U142</accession>
<dbReference type="AlphaFoldDB" id="A0A6G0U142"/>
<evidence type="ECO:0000313" key="2">
    <source>
        <dbReference type="Proteomes" id="UP000475862"/>
    </source>
</evidence>
<organism evidence="1 2">
    <name type="scientific">Aphis glycines</name>
    <name type="common">Soybean aphid</name>
    <dbReference type="NCBI Taxonomy" id="307491"/>
    <lineage>
        <taxon>Eukaryota</taxon>
        <taxon>Metazoa</taxon>
        <taxon>Ecdysozoa</taxon>
        <taxon>Arthropoda</taxon>
        <taxon>Hexapoda</taxon>
        <taxon>Insecta</taxon>
        <taxon>Pterygota</taxon>
        <taxon>Neoptera</taxon>
        <taxon>Paraneoptera</taxon>
        <taxon>Hemiptera</taxon>
        <taxon>Sternorrhyncha</taxon>
        <taxon>Aphidomorpha</taxon>
        <taxon>Aphidoidea</taxon>
        <taxon>Aphididae</taxon>
        <taxon>Aphidini</taxon>
        <taxon>Aphis</taxon>
        <taxon>Aphis</taxon>
    </lineage>
</organism>
<evidence type="ECO:0000313" key="1">
    <source>
        <dbReference type="EMBL" id="KAE9542831.1"/>
    </source>
</evidence>
<comment type="caution">
    <text evidence="1">The sequence shown here is derived from an EMBL/GenBank/DDBJ whole genome shotgun (WGS) entry which is preliminary data.</text>
</comment>
<dbReference type="EMBL" id="VYZN01000009">
    <property type="protein sequence ID" value="KAE9542831.1"/>
    <property type="molecule type" value="Genomic_DNA"/>
</dbReference>
<name>A0A6G0U142_APHGL</name>
<proteinExistence type="predicted"/>